<feature type="compositionally biased region" description="Low complexity" evidence="9">
    <location>
        <begin position="305"/>
        <end position="355"/>
    </location>
</feature>
<evidence type="ECO:0000256" key="2">
    <source>
        <dbReference type="ARBA" id="ARBA00012438"/>
    </source>
</evidence>
<dbReference type="Pfam" id="PF02518">
    <property type="entry name" value="HATPase_c"/>
    <property type="match status" value="1"/>
</dbReference>
<feature type="domain" description="DUF7134" evidence="13">
    <location>
        <begin position="22"/>
        <end position="182"/>
    </location>
</feature>
<evidence type="ECO:0000256" key="1">
    <source>
        <dbReference type="ARBA" id="ARBA00000085"/>
    </source>
</evidence>
<keyword evidence="6 14" id="KW-0418">Kinase</keyword>
<feature type="transmembrane region" description="Helical" evidence="10">
    <location>
        <begin position="125"/>
        <end position="146"/>
    </location>
</feature>
<dbReference type="InterPro" id="IPR003594">
    <property type="entry name" value="HATPase_dom"/>
</dbReference>
<reference evidence="14 15" key="1">
    <citation type="submission" date="2020-11" db="EMBL/GenBank/DDBJ databases">
        <title>Actinomyces sp. ZJ750.</title>
        <authorList>
            <person name="Zhou J."/>
        </authorList>
    </citation>
    <scope>NUCLEOTIDE SEQUENCE [LARGE SCALE GENOMIC DNA]</scope>
    <source>
        <strain evidence="14 15">ZJ750</strain>
    </source>
</reference>
<keyword evidence="10" id="KW-0472">Membrane</keyword>
<dbReference type="Gene3D" id="3.30.565.10">
    <property type="entry name" value="Histidine kinase-like ATPase, C-terminal domain"/>
    <property type="match status" value="1"/>
</dbReference>
<feature type="transmembrane region" description="Helical" evidence="10">
    <location>
        <begin position="54"/>
        <end position="76"/>
    </location>
</feature>
<feature type="transmembrane region" description="Helical" evidence="10">
    <location>
        <begin position="83"/>
        <end position="113"/>
    </location>
</feature>
<evidence type="ECO:0000256" key="7">
    <source>
        <dbReference type="ARBA" id="ARBA00022840"/>
    </source>
</evidence>
<evidence type="ECO:0000256" key="4">
    <source>
        <dbReference type="ARBA" id="ARBA00022679"/>
    </source>
</evidence>
<proteinExistence type="predicted"/>
<evidence type="ECO:0000256" key="3">
    <source>
        <dbReference type="ARBA" id="ARBA00022553"/>
    </source>
</evidence>
<evidence type="ECO:0000259" key="13">
    <source>
        <dbReference type="Pfam" id="PF23539"/>
    </source>
</evidence>
<feature type="transmembrane region" description="Helical" evidence="10">
    <location>
        <begin position="158"/>
        <end position="178"/>
    </location>
</feature>
<keyword evidence="4" id="KW-0808">Transferase</keyword>
<keyword evidence="10" id="KW-1133">Transmembrane helix</keyword>
<dbReference type="KEGG" id="arep:ID810_00865"/>
<evidence type="ECO:0000313" key="14">
    <source>
        <dbReference type="EMBL" id="QPL05582.1"/>
    </source>
</evidence>
<accession>A0A7T0LL15</accession>
<dbReference type="Proteomes" id="UP000594637">
    <property type="component" value="Chromosome"/>
</dbReference>
<evidence type="ECO:0000256" key="10">
    <source>
        <dbReference type="SAM" id="Phobius"/>
    </source>
</evidence>
<dbReference type="GO" id="GO:0005524">
    <property type="term" value="F:ATP binding"/>
    <property type="evidence" value="ECO:0007669"/>
    <property type="project" value="UniProtKB-KW"/>
</dbReference>
<dbReference type="CDD" id="cd16917">
    <property type="entry name" value="HATPase_UhpB-NarQ-NarX-like"/>
    <property type="match status" value="1"/>
</dbReference>
<name>A0A7T0LL15_9ACTO</name>
<dbReference type="InterPro" id="IPR036890">
    <property type="entry name" value="HATPase_C_sf"/>
</dbReference>
<dbReference type="PANTHER" id="PTHR24421:SF10">
    <property type="entry name" value="NITRATE_NITRITE SENSOR PROTEIN NARQ"/>
    <property type="match status" value="1"/>
</dbReference>
<dbReference type="InterPro" id="IPR055558">
    <property type="entry name" value="DUF7134"/>
</dbReference>
<evidence type="ECO:0000259" key="11">
    <source>
        <dbReference type="Pfam" id="PF02518"/>
    </source>
</evidence>
<dbReference type="GO" id="GO:0000155">
    <property type="term" value="F:phosphorelay sensor kinase activity"/>
    <property type="evidence" value="ECO:0007669"/>
    <property type="project" value="InterPro"/>
</dbReference>
<evidence type="ECO:0000256" key="5">
    <source>
        <dbReference type="ARBA" id="ARBA00022741"/>
    </source>
</evidence>
<dbReference type="AlphaFoldDB" id="A0A7T0LL15"/>
<feature type="region of interest" description="Disordered" evidence="9">
    <location>
        <begin position="273"/>
        <end position="356"/>
    </location>
</feature>
<evidence type="ECO:0000256" key="8">
    <source>
        <dbReference type="ARBA" id="ARBA00023012"/>
    </source>
</evidence>
<protein>
    <recommendedName>
        <fullName evidence="2">histidine kinase</fullName>
        <ecNumber evidence="2">2.7.13.3</ecNumber>
    </recommendedName>
</protein>
<evidence type="ECO:0000256" key="6">
    <source>
        <dbReference type="ARBA" id="ARBA00022777"/>
    </source>
</evidence>
<evidence type="ECO:0000313" key="15">
    <source>
        <dbReference type="Proteomes" id="UP000594637"/>
    </source>
</evidence>
<dbReference type="InterPro" id="IPR011712">
    <property type="entry name" value="Sig_transdc_His_kin_sub3_dim/P"/>
</dbReference>
<comment type="catalytic activity">
    <reaction evidence="1">
        <text>ATP + protein L-histidine = ADP + protein N-phospho-L-histidine.</text>
        <dbReference type="EC" id="2.7.13.3"/>
    </reaction>
</comment>
<keyword evidence="15" id="KW-1185">Reference proteome</keyword>
<keyword evidence="7" id="KW-0067">ATP-binding</keyword>
<dbReference type="GO" id="GO:0016020">
    <property type="term" value="C:membrane"/>
    <property type="evidence" value="ECO:0007669"/>
    <property type="project" value="InterPro"/>
</dbReference>
<dbReference type="GO" id="GO:0046983">
    <property type="term" value="F:protein dimerization activity"/>
    <property type="evidence" value="ECO:0007669"/>
    <property type="project" value="InterPro"/>
</dbReference>
<dbReference type="InterPro" id="IPR050482">
    <property type="entry name" value="Sensor_HK_TwoCompSys"/>
</dbReference>
<gene>
    <name evidence="14" type="ORF">ID810_00865</name>
</gene>
<keyword evidence="8" id="KW-0902">Two-component regulatory system</keyword>
<keyword evidence="10" id="KW-0812">Transmembrane</keyword>
<dbReference type="PANTHER" id="PTHR24421">
    <property type="entry name" value="NITRATE/NITRITE SENSOR PROTEIN NARX-RELATED"/>
    <property type="match status" value="1"/>
</dbReference>
<feature type="domain" description="Signal transduction histidine kinase subgroup 3 dimerisation and phosphoacceptor" evidence="12">
    <location>
        <begin position="211"/>
        <end position="277"/>
    </location>
</feature>
<dbReference type="SUPFAM" id="SSF55874">
    <property type="entry name" value="ATPase domain of HSP90 chaperone/DNA topoisomerase II/histidine kinase"/>
    <property type="match status" value="1"/>
</dbReference>
<dbReference type="EMBL" id="CP063989">
    <property type="protein sequence ID" value="QPL05582.1"/>
    <property type="molecule type" value="Genomic_DNA"/>
</dbReference>
<evidence type="ECO:0000259" key="12">
    <source>
        <dbReference type="Pfam" id="PF07730"/>
    </source>
</evidence>
<dbReference type="Pfam" id="PF23539">
    <property type="entry name" value="DUF7134"/>
    <property type="match status" value="1"/>
</dbReference>
<evidence type="ECO:0000256" key="9">
    <source>
        <dbReference type="SAM" id="MobiDB-lite"/>
    </source>
</evidence>
<organism evidence="14 15">
    <name type="scientific">Actinomyces respiraculi</name>
    <dbReference type="NCBI Taxonomy" id="2744574"/>
    <lineage>
        <taxon>Bacteria</taxon>
        <taxon>Bacillati</taxon>
        <taxon>Actinomycetota</taxon>
        <taxon>Actinomycetes</taxon>
        <taxon>Actinomycetales</taxon>
        <taxon>Actinomycetaceae</taxon>
        <taxon>Actinomyces</taxon>
    </lineage>
</organism>
<dbReference type="Pfam" id="PF07730">
    <property type="entry name" value="HisKA_3"/>
    <property type="match status" value="1"/>
</dbReference>
<keyword evidence="5" id="KW-0547">Nucleotide-binding</keyword>
<dbReference type="Gene3D" id="1.20.5.1930">
    <property type="match status" value="1"/>
</dbReference>
<feature type="domain" description="Histidine kinase/HSP90-like ATPase" evidence="11">
    <location>
        <begin position="386"/>
        <end position="472"/>
    </location>
</feature>
<dbReference type="EC" id="2.7.13.3" evidence="2"/>
<sequence length="477" mass="48528">MTQPHRSPQESGLLARLGRLPRPGWPDLIAAALLVYVSAWNLPDPLDTSTSVSVGVAGSPALFAVLVTVCALATLLRRVLPTASVLLIGLVCLIHLAAYDSLSLLVIGAGLIAVETTTSRVPRPWAWPLLAAHAVGAAVGIVLAGYRGAGLEMETARMGVLITVALVFVAAAALTGLLRRRSRERREQVRERLALLAAQQETERRLAVVEERNRIARDVHDLLGHSLSVIGMQAEGARAVLSARPEEAERALAVIGETSRRGVDDVRALVDVLRSDDDEPDARPDGQGGAQGGTAEPGAPGAPGMGDVPGAPGMGDVPGAPGMGDVPGAPGMGDVPGAPGMGDVPGAPGVDDVPGLVTGVREAGTAVTLSLAVGAATPEPVGACAYRVVQEALTNAVRHAPGAAVAVEVDVTEDRVEVTVSNTAGRRDSDGGANRGGLGLVSMTERVHAVGGTLTAGTRPDGGWRVHAVVPVSAGAA</sequence>
<dbReference type="RefSeq" id="WP_166857033.1">
    <property type="nucleotide sequence ID" value="NZ_CP063989.1"/>
</dbReference>
<keyword evidence="3" id="KW-0597">Phosphoprotein</keyword>